<feature type="transmembrane region" description="Helical" evidence="6">
    <location>
        <begin position="49"/>
        <end position="67"/>
    </location>
</feature>
<keyword evidence="5 6" id="KW-0472">Membrane</keyword>
<dbReference type="GO" id="GO:0005886">
    <property type="term" value="C:plasma membrane"/>
    <property type="evidence" value="ECO:0007669"/>
    <property type="project" value="UniProtKB-SubCell"/>
</dbReference>
<dbReference type="AlphaFoldDB" id="K6VRN5"/>
<feature type="transmembrane region" description="Helical" evidence="6">
    <location>
        <begin position="177"/>
        <end position="197"/>
    </location>
</feature>
<dbReference type="EMBL" id="BAHC01000067">
    <property type="protein sequence ID" value="GAB89590.1"/>
    <property type="molecule type" value="Genomic_DNA"/>
</dbReference>
<dbReference type="Pfam" id="PF03631">
    <property type="entry name" value="Virul_fac_BrkB"/>
    <property type="match status" value="1"/>
</dbReference>
<dbReference type="Proteomes" id="UP000008363">
    <property type="component" value="Unassembled WGS sequence"/>
</dbReference>
<comment type="caution">
    <text evidence="7">The sequence shown here is derived from an EMBL/GenBank/DDBJ whole genome shotgun (WGS) entry which is preliminary data.</text>
</comment>
<dbReference type="RefSeq" id="WP_006331681.1">
    <property type="nucleotide sequence ID" value="NZ_BAHC01000067.1"/>
</dbReference>
<comment type="subcellular location">
    <subcellularLocation>
        <location evidence="1">Cell membrane</location>
        <topology evidence="1">Multi-pass membrane protein</topology>
    </subcellularLocation>
</comment>
<feature type="transmembrane region" description="Helical" evidence="6">
    <location>
        <begin position="98"/>
        <end position="117"/>
    </location>
</feature>
<name>K6VRN5_9ACTN</name>
<gene>
    <name evidence="7" type="ORF">GORHZ_067_00100</name>
</gene>
<feature type="non-terminal residue" evidence="7">
    <location>
        <position position="297"/>
    </location>
</feature>
<dbReference type="InterPro" id="IPR017039">
    <property type="entry name" value="Virul_fac_BrkB"/>
</dbReference>
<evidence type="ECO:0000256" key="2">
    <source>
        <dbReference type="ARBA" id="ARBA00022475"/>
    </source>
</evidence>
<sequence>MSSPSMLDRARARGEKLAGRARRVPGANLALRVVHDLAVNDITDRSMTLAAQAFTSILPIVILLTALPTESLVNEALESLRVDPNRVDLNSTSTTGSAAAFGLLGALMTIAGATSMSRALGRMYTSVWQVTKLPISTWWRWVVVIFVLPLGVVAQGFSAKLHGISISGITFQGYGVLGVALEIAATFLIWSMVWTVIPRLLVSSQAPMRLLSFYGAVTGFFVTILLVGSRLALPTIVGETTRHYGTLGLIFVSISWLFFFAIIVVTCAIVNHTVISDDGAVGTWLRDHLGTARPFPT</sequence>
<evidence type="ECO:0000256" key="4">
    <source>
        <dbReference type="ARBA" id="ARBA00022989"/>
    </source>
</evidence>
<dbReference type="STRING" id="1108045.GORHZ_067_00100"/>
<accession>K6VRN5</accession>
<reference evidence="7 8" key="1">
    <citation type="submission" date="2012-08" db="EMBL/GenBank/DDBJ databases">
        <title>Whole genome shotgun sequence of Gordonia rhizosphera NBRC 16068.</title>
        <authorList>
            <person name="Takarada H."/>
            <person name="Isaki S."/>
            <person name="Hosoyama A."/>
            <person name="Tsuchikane K."/>
            <person name="Katsumata H."/>
            <person name="Baba S."/>
            <person name="Ohji S."/>
            <person name="Yamazaki S."/>
            <person name="Fujita N."/>
        </authorList>
    </citation>
    <scope>NUCLEOTIDE SEQUENCE [LARGE SCALE GENOMIC DNA]</scope>
    <source>
        <strain evidence="7 8">NBRC 16068</strain>
    </source>
</reference>
<feature type="transmembrane region" description="Helical" evidence="6">
    <location>
        <begin position="138"/>
        <end position="157"/>
    </location>
</feature>
<keyword evidence="8" id="KW-1185">Reference proteome</keyword>
<evidence type="ECO:0000313" key="8">
    <source>
        <dbReference type="Proteomes" id="UP000008363"/>
    </source>
</evidence>
<evidence type="ECO:0000313" key="7">
    <source>
        <dbReference type="EMBL" id="GAB89590.1"/>
    </source>
</evidence>
<evidence type="ECO:0000256" key="5">
    <source>
        <dbReference type="ARBA" id="ARBA00023136"/>
    </source>
</evidence>
<feature type="transmembrane region" description="Helical" evidence="6">
    <location>
        <begin position="209"/>
        <end position="227"/>
    </location>
</feature>
<feature type="transmembrane region" description="Helical" evidence="6">
    <location>
        <begin position="247"/>
        <end position="270"/>
    </location>
</feature>
<evidence type="ECO:0000256" key="3">
    <source>
        <dbReference type="ARBA" id="ARBA00022692"/>
    </source>
</evidence>
<keyword evidence="3 6" id="KW-0812">Transmembrane</keyword>
<proteinExistence type="predicted"/>
<evidence type="ECO:0000256" key="1">
    <source>
        <dbReference type="ARBA" id="ARBA00004651"/>
    </source>
</evidence>
<organism evidence="7 8">
    <name type="scientific">Gordonia rhizosphera NBRC 16068</name>
    <dbReference type="NCBI Taxonomy" id="1108045"/>
    <lineage>
        <taxon>Bacteria</taxon>
        <taxon>Bacillati</taxon>
        <taxon>Actinomycetota</taxon>
        <taxon>Actinomycetes</taxon>
        <taxon>Mycobacteriales</taxon>
        <taxon>Gordoniaceae</taxon>
        <taxon>Gordonia</taxon>
    </lineage>
</organism>
<keyword evidence="2" id="KW-1003">Cell membrane</keyword>
<keyword evidence="4 6" id="KW-1133">Transmembrane helix</keyword>
<protein>
    <submittedName>
        <fullName evidence="7">Uncharacterized protein</fullName>
    </submittedName>
</protein>
<evidence type="ECO:0000256" key="6">
    <source>
        <dbReference type="SAM" id="Phobius"/>
    </source>
</evidence>
<dbReference type="eggNOG" id="COG1295">
    <property type="taxonomic scope" value="Bacteria"/>
</dbReference>